<proteinExistence type="predicted"/>
<protein>
    <submittedName>
        <fullName evidence="1">Uncharacterized protein</fullName>
    </submittedName>
</protein>
<dbReference type="Proteomes" id="UP001243375">
    <property type="component" value="Unassembled WGS sequence"/>
</dbReference>
<organism evidence="1 2">
    <name type="scientific">Naganishia vaughanmartiniae</name>
    <dbReference type="NCBI Taxonomy" id="1424756"/>
    <lineage>
        <taxon>Eukaryota</taxon>
        <taxon>Fungi</taxon>
        <taxon>Dikarya</taxon>
        <taxon>Basidiomycota</taxon>
        <taxon>Agaricomycotina</taxon>
        <taxon>Tremellomycetes</taxon>
        <taxon>Filobasidiales</taxon>
        <taxon>Filobasidiaceae</taxon>
        <taxon>Naganishia</taxon>
    </lineage>
</organism>
<evidence type="ECO:0000313" key="2">
    <source>
        <dbReference type="Proteomes" id="UP001243375"/>
    </source>
</evidence>
<name>A0ACC2WZT0_9TREE</name>
<reference evidence="1" key="1">
    <citation type="submission" date="2023-04" db="EMBL/GenBank/DDBJ databases">
        <title>Draft Genome sequencing of Naganishia species isolated from polar environments using Oxford Nanopore Technology.</title>
        <authorList>
            <person name="Leo P."/>
            <person name="Venkateswaran K."/>
        </authorList>
    </citation>
    <scope>NUCLEOTIDE SEQUENCE</scope>
    <source>
        <strain evidence="1">MNA-CCFEE 5425</strain>
    </source>
</reference>
<accession>A0ACC2WZT0</accession>
<comment type="caution">
    <text evidence="1">The sequence shown here is derived from an EMBL/GenBank/DDBJ whole genome shotgun (WGS) entry which is preliminary data.</text>
</comment>
<evidence type="ECO:0000313" key="1">
    <source>
        <dbReference type="EMBL" id="KAJ9116886.1"/>
    </source>
</evidence>
<keyword evidence="2" id="KW-1185">Reference proteome</keyword>
<dbReference type="EMBL" id="JASBWU010000013">
    <property type="protein sequence ID" value="KAJ9116886.1"/>
    <property type="molecule type" value="Genomic_DNA"/>
</dbReference>
<gene>
    <name evidence="1" type="ORF">QFC22_004543</name>
</gene>
<sequence>MTMGFIIRIIRHSNTSLGVYCAETLFILLSPCGFLAQDYILVPRLASYLGYEHHLYKARLVVKFFVWSDVITFLLQASGGGMSAMKDLASMGKNLALGGLILQLISFLFFCGITLRWGYRVRKYENGAGSHEMSSIGNGYATTGTTSVQTVPLKTRGWNRDWRYLYAAIFISMIGFIVRSGFRIVEFSQGYDGYLRSHEGYFYLLDALPLFIPLAIWILIWAPQYIGNNPKSVTRSDEIAHAQSRYSDQSMGEMGKQYVGKPY</sequence>